<reference evidence="1 2" key="1">
    <citation type="submission" date="2017-11" db="EMBL/GenBank/DDBJ databases">
        <title>Understudied soil microbes with underappreciated capabilities: Untangling the Clostridium saccharolyticum group.</title>
        <authorList>
            <person name="Leschine S."/>
        </authorList>
    </citation>
    <scope>NUCLEOTIDE SEQUENCE [LARGE SCALE GENOMIC DNA]</scope>
    <source>
        <strain evidence="1 2">18A</strain>
    </source>
</reference>
<proteinExistence type="predicted"/>
<evidence type="ECO:0000313" key="1">
    <source>
        <dbReference type="EMBL" id="PJJ26633.1"/>
    </source>
</evidence>
<dbReference type="OrthoDB" id="1551203at2"/>
<evidence type="ECO:0000313" key="2">
    <source>
        <dbReference type="Proteomes" id="UP000231092"/>
    </source>
</evidence>
<name>A0A2M8YZL5_9FIRM</name>
<accession>A0A2M8YZL5</accession>
<dbReference type="EMBL" id="PGET01000001">
    <property type="protein sequence ID" value="PJJ26633.1"/>
    <property type="molecule type" value="Genomic_DNA"/>
</dbReference>
<gene>
    <name evidence="1" type="ORF">H171_0069</name>
</gene>
<sequence length="101" mass="11748">MERYWNWQGNYIGVRQRNYLAACDGRILGKFYGKEIYDQNGNYIGEVGRGGRLIKNKNKEDFRRQGFSTYVKGTITAALKGSAPYPMIQGYEDFIMDETRE</sequence>
<dbReference type="RefSeq" id="WP_100303372.1">
    <property type="nucleotide sequence ID" value="NZ_PGET01000001.1"/>
</dbReference>
<protein>
    <submittedName>
        <fullName evidence="1">Uncharacterized protein</fullName>
    </submittedName>
</protein>
<organism evidence="1 2">
    <name type="scientific">[Clostridium] celerecrescens 18A</name>
    <dbReference type="NCBI Taxonomy" id="1286362"/>
    <lineage>
        <taxon>Bacteria</taxon>
        <taxon>Bacillati</taxon>
        <taxon>Bacillota</taxon>
        <taxon>Clostridia</taxon>
        <taxon>Lachnospirales</taxon>
        <taxon>Lachnospiraceae</taxon>
        <taxon>Lacrimispora</taxon>
    </lineage>
</organism>
<dbReference type="AlphaFoldDB" id="A0A2M8YZL5"/>
<comment type="caution">
    <text evidence="1">The sequence shown here is derived from an EMBL/GenBank/DDBJ whole genome shotgun (WGS) entry which is preliminary data.</text>
</comment>
<dbReference type="Proteomes" id="UP000231092">
    <property type="component" value="Unassembled WGS sequence"/>
</dbReference>